<dbReference type="AlphaFoldDB" id="A0A967AUT3"/>
<evidence type="ECO:0000259" key="1">
    <source>
        <dbReference type="PROSITE" id="PS50106"/>
    </source>
</evidence>
<dbReference type="Gene3D" id="2.30.42.10">
    <property type="match status" value="1"/>
</dbReference>
<proteinExistence type="predicted"/>
<reference evidence="2" key="1">
    <citation type="submission" date="2019-07" db="EMBL/GenBank/DDBJ databases">
        <authorList>
            <person name="De-Chao Zhang Q."/>
        </authorList>
    </citation>
    <scope>NUCLEOTIDE SEQUENCE</scope>
    <source>
        <strain evidence="2">TP-CH-4</strain>
    </source>
</reference>
<accession>A0A967AUT3</accession>
<keyword evidence="3" id="KW-1185">Reference proteome</keyword>
<dbReference type="Pfam" id="PF17820">
    <property type="entry name" value="PDZ_6"/>
    <property type="match status" value="1"/>
</dbReference>
<gene>
    <name evidence="2" type="ORF">FK220_015600</name>
</gene>
<protein>
    <submittedName>
        <fullName evidence="2">PDZ domain-containing protein</fullName>
    </submittedName>
</protein>
<feature type="domain" description="PDZ" evidence="1">
    <location>
        <begin position="347"/>
        <end position="391"/>
    </location>
</feature>
<comment type="caution">
    <text evidence="2">The sequence shown here is derived from an EMBL/GenBank/DDBJ whole genome shotgun (WGS) entry which is preliminary data.</text>
</comment>
<dbReference type="Proteomes" id="UP000707206">
    <property type="component" value="Unassembled WGS sequence"/>
</dbReference>
<dbReference type="InterPro" id="IPR021109">
    <property type="entry name" value="Peptidase_aspartic_dom_sf"/>
</dbReference>
<dbReference type="SUPFAM" id="SSF50156">
    <property type="entry name" value="PDZ domain-like"/>
    <property type="match status" value="1"/>
</dbReference>
<dbReference type="Pfam" id="PF13650">
    <property type="entry name" value="Asp_protease_2"/>
    <property type="match status" value="1"/>
</dbReference>
<dbReference type="InterPro" id="IPR036034">
    <property type="entry name" value="PDZ_sf"/>
</dbReference>
<reference evidence="2" key="2">
    <citation type="submission" date="2020-03" db="EMBL/GenBank/DDBJ databases">
        <title>Flavobacteriaceae bacterium strain TP-CH-4, a member of the family Flavobacteriaceae isolated from a deep-sea seamount.</title>
        <authorList>
            <person name="Zhang D.-C."/>
        </authorList>
    </citation>
    <scope>NUCLEOTIDE SEQUENCE</scope>
    <source>
        <strain evidence="2">TP-CH-4</strain>
    </source>
</reference>
<sequence>MPVGKQSQRVKFELINNLIVIPMEVNGSELSFILDSGVGKPILFNLFDQDSLQINKVSEITIRGLGDGEPIEALSSKENHFKLGGIENRDQQLYVVLDKNMNFSPNLGIPIHGIIGYDLFRDFVVDINYASKTIKFHDPISYKYKTGKKYETLPLSIIRKKAYVTGEVFLKDEENIPVRLLVDSGSSDAIWLFENEEIDIPDKNYEDFLGKGLNGDIFGKRTMVKGFKIGSFVLEDAKAAFPDAASFNEIKNLGDRNGSLGGEVLKRFNIIFDYPKGQITLRKNHSFNDPFQYNMSGLDLQHDGLRYISERITDQRGILRNDKNKGGFGNVQLLFQNQTRLSLVPEIIVSGIRAGSPAAEAGLREGDVILAVNGKKVHTYKLQEILHMLNEKEGKRIKVLIERSNSDLLFSFVLKNMFKEKP</sequence>
<evidence type="ECO:0000313" key="3">
    <source>
        <dbReference type="Proteomes" id="UP000707206"/>
    </source>
</evidence>
<dbReference type="Gene3D" id="2.40.70.10">
    <property type="entry name" value="Acid Proteases"/>
    <property type="match status" value="2"/>
</dbReference>
<evidence type="ECO:0000313" key="2">
    <source>
        <dbReference type="EMBL" id="NHF60779.1"/>
    </source>
</evidence>
<dbReference type="PROSITE" id="PS50106">
    <property type="entry name" value="PDZ"/>
    <property type="match status" value="1"/>
</dbReference>
<dbReference type="InterPro" id="IPR041489">
    <property type="entry name" value="PDZ_6"/>
</dbReference>
<dbReference type="InterPro" id="IPR001478">
    <property type="entry name" value="PDZ"/>
</dbReference>
<organism evidence="2 3">
    <name type="scientific">Pelagihabitans pacificus</name>
    <dbReference type="NCBI Taxonomy" id="2696054"/>
    <lineage>
        <taxon>Bacteria</taxon>
        <taxon>Pseudomonadati</taxon>
        <taxon>Bacteroidota</taxon>
        <taxon>Flavobacteriia</taxon>
        <taxon>Flavobacteriales</taxon>
        <taxon>Flavobacteriaceae</taxon>
        <taxon>Pelagihabitans</taxon>
    </lineage>
</organism>
<dbReference type="SMART" id="SM00228">
    <property type="entry name" value="PDZ"/>
    <property type="match status" value="1"/>
</dbReference>
<name>A0A967AUT3_9FLAO</name>
<dbReference type="EMBL" id="VIKU02000005">
    <property type="protein sequence ID" value="NHF60779.1"/>
    <property type="molecule type" value="Genomic_DNA"/>
</dbReference>